<reference evidence="3" key="3">
    <citation type="submission" date="2025-08" db="UniProtKB">
        <authorList>
            <consortium name="RefSeq"/>
        </authorList>
    </citation>
    <scope>IDENTIFICATION</scope>
    <source>
        <strain evidence="3">CBS 342.82</strain>
    </source>
</reference>
<feature type="chain" id="PRO_5026688799" evidence="1">
    <location>
        <begin position="30"/>
        <end position="87"/>
    </location>
</feature>
<reference evidence="3" key="2">
    <citation type="submission" date="2020-04" db="EMBL/GenBank/DDBJ databases">
        <authorList>
            <consortium name="NCBI Genome Project"/>
        </authorList>
    </citation>
    <scope>NUCLEOTIDE SEQUENCE</scope>
    <source>
        <strain evidence="3">CBS 342.82</strain>
    </source>
</reference>
<dbReference type="Proteomes" id="UP000504637">
    <property type="component" value="Unplaced"/>
</dbReference>
<reference evidence="3" key="1">
    <citation type="submission" date="2020-01" db="EMBL/GenBank/DDBJ databases">
        <authorList>
            <consortium name="DOE Joint Genome Institute"/>
            <person name="Haridas S."/>
            <person name="Albert R."/>
            <person name="Binder M."/>
            <person name="Bloem J."/>
            <person name="Labutti K."/>
            <person name="Salamov A."/>
            <person name="Andreopoulos B."/>
            <person name="Baker S.E."/>
            <person name="Barry K."/>
            <person name="Bills G."/>
            <person name="Bluhm B.H."/>
            <person name="Cannon C."/>
            <person name="Castanera R."/>
            <person name="Culley D.E."/>
            <person name="Daum C."/>
            <person name="Ezra D."/>
            <person name="Gonzalez J.B."/>
            <person name="Henrissat B."/>
            <person name="Kuo A."/>
            <person name="Liang C."/>
            <person name="Lipzen A."/>
            <person name="Lutzoni F."/>
            <person name="Magnuson J."/>
            <person name="Mondo S."/>
            <person name="Nolan M."/>
            <person name="Ohm R."/>
            <person name="Pangilinan J."/>
            <person name="Park H.-J."/>
            <person name="Ramirez L."/>
            <person name="Alfaro M."/>
            <person name="Sun H."/>
            <person name="Tritt A."/>
            <person name="Yoshinaga Y."/>
            <person name="Zwiers L.-H."/>
            <person name="Turgeon B.G."/>
            <person name="Goodwin S.B."/>
            <person name="Spatafora J.W."/>
            <person name="Crous P.W."/>
            <person name="Grigoriev I.V."/>
        </authorList>
    </citation>
    <scope>NUCLEOTIDE SEQUENCE</scope>
    <source>
        <strain evidence="3">CBS 342.82</strain>
    </source>
</reference>
<organism evidence="3">
    <name type="scientific">Dissoconium aciculare CBS 342.82</name>
    <dbReference type="NCBI Taxonomy" id="1314786"/>
    <lineage>
        <taxon>Eukaryota</taxon>
        <taxon>Fungi</taxon>
        <taxon>Dikarya</taxon>
        <taxon>Ascomycota</taxon>
        <taxon>Pezizomycotina</taxon>
        <taxon>Dothideomycetes</taxon>
        <taxon>Dothideomycetidae</taxon>
        <taxon>Mycosphaerellales</taxon>
        <taxon>Dissoconiaceae</taxon>
        <taxon>Dissoconium</taxon>
    </lineage>
</organism>
<evidence type="ECO:0000313" key="3">
    <source>
        <dbReference type="RefSeq" id="XP_033458527.1"/>
    </source>
</evidence>
<protein>
    <submittedName>
        <fullName evidence="3">Uncharacterized protein</fullName>
    </submittedName>
</protein>
<feature type="signal peptide" evidence="1">
    <location>
        <begin position="1"/>
        <end position="29"/>
    </location>
</feature>
<keyword evidence="1" id="KW-0732">Signal</keyword>
<dbReference type="GeneID" id="54357739"/>
<gene>
    <name evidence="3" type="ORF">K489DRAFT_249086</name>
</gene>
<dbReference type="RefSeq" id="XP_033458527.1">
    <property type="nucleotide sequence ID" value="XM_033599940.1"/>
</dbReference>
<keyword evidence="2" id="KW-1185">Reference proteome</keyword>
<evidence type="ECO:0000256" key="1">
    <source>
        <dbReference type="SAM" id="SignalP"/>
    </source>
</evidence>
<proteinExistence type="predicted"/>
<name>A0A6J3M0E1_9PEZI</name>
<dbReference type="AlphaFoldDB" id="A0A6J3M0E1"/>
<accession>A0A6J3M0E1</accession>
<dbReference type="OrthoDB" id="5391288at2759"/>
<evidence type="ECO:0000313" key="2">
    <source>
        <dbReference type="Proteomes" id="UP000504637"/>
    </source>
</evidence>
<sequence>MSAFLLFIVLITSFAVLLLLWFVLSSCLGDEIRAAWSSRGQREHTLPTTYGLQYAQLFANSDPRHGLSEQIEMDAMMGAQSRQFHDD</sequence>